<dbReference type="Gene3D" id="1.20.1640.10">
    <property type="entry name" value="Multidrug efflux transporter AcrB transmembrane domain"/>
    <property type="match status" value="1"/>
</dbReference>
<proteinExistence type="predicted"/>
<evidence type="ECO:0000313" key="2">
    <source>
        <dbReference type="EMBL" id="PSR27600.1"/>
    </source>
</evidence>
<evidence type="ECO:0000256" key="1">
    <source>
        <dbReference type="SAM" id="Phobius"/>
    </source>
</evidence>
<dbReference type="PANTHER" id="PTHR32063:SF0">
    <property type="entry name" value="SWARMING MOTILITY PROTEIN SWRC"/>
    <property type="match status" value="1"/>
</dbReference>
<accession>A0A2T2WZC7</accession>
<feature type="transmembrane region" description="Helical" evidence="1">
    <location>
        <begin position="126"/>
        <end position="147"/>
    </location>
</feature>
<keyword evidence="1" id="KW-0472">Membrane</keyword>
<reference evidence="2 3" key="1">
    <citation type="journal article" date="2014" name="BMC Genomics">
        <title>Comparison of environmental and isolate Sulfobacillus genomes reveals diverse carbon, sulfur, nitrogen, and hydrogen metabolisms.</title>
        <authorList>
            <person name="Justice N.B."/>
            <person name="Norman A."/>
            <person name="Brown C.T."/>
            <person name="Singh A."/>
            <person name="Thomas B.C."/>
            <person name="Banfield J.F."/>
        </authorList>
    </citation>
    <scope>NUCLEOTIDE SEQUENCE [LARGE SCALE GENOMIC DNA]</scope>
    <source>
        <strain evidence="2">AMDSBA1</strain>
    </source>
</reference>
<comment type="caution">
    <text evidence="2">The sequence shown here is derived from an EMBL/GenBank/DDBJ whole genome shotgun (WGS) entry which is preliminary data.</text>
</comment>
<feature type="transmembrane region" description="Helical" evidence="1">
    <location>
        <begin position="47"/>
        <end position="69"/>
    </location>
</feature>
<gene>
    <name evidence="2" type="ORF">C7B43_11625</name>
</gene>
<dbReference type="Gene3D" id="3.30.70.1440">
    <property type="entry name" value="Multidrug efflux transporter AcrB pore domain"/>
    <property type="match status" value="1"/>
</dbReference>
<name>A0A2T2WZC7_9FIRM</name>
<dbReference type="AlphaFoldDB" id="A0A2T2WZC7"/>
<dbReference type="GO" id="GO:0042910">
    <property type="term" value="F:xenobiotic transmembrane transporter activity"/>
    <property type="evidence" value="ECO:0007669"/>
    <property type="project" value="TreeGrafter"/>
</dbReference>
<dbReference type="Pfam" id="PF00873">
    <property type="entry name" value="ACR_tran"/>
    <property type="match status" value="1"/>
</dbReference>
<dbReference type="PRINTS" id="PR00702">
    <property type="entry name" value="ACRIFLAVINRP"/>
</dbReference>
<feature type="transmembrane region" description="Helical" evidence="1">
    <location>
        <begin position="153"/>
        <end position="180"/>
    </location>
</feature>
<dbReference type="SUPFAM" id="SSF82866">
    <property type="entry name" value="Multidrug efflux transporter AcrB transmembrane domain"/>
    <property type="match status" value="1"/>
</dbReference>
<organism evidence="2 3">
    <name type="scientific">Sulfobacillus benefaciens</name>
    <dbReference type="NCBI Taxonomy" id="453960"/>
    <lineage>
        <taxon>Bacteria</taxon>
        <taxon>Bacillati</taxon>
        <taxon>Bacillota</taxon>
        <taxon>Clostridia</taxon>
        <taxon>Eubacteriales</taxon>
        <taxon>Clostridiales Family XVII. Incertae Sedis</taxon>
        <taxon>Sulfobacillus</taxon>
    </lineage>
</organism>
<evidence type="ECO:0000313" key="3">
    <source>
        <dbReference type="Proteomes" id="UP000242699"/>
    </source>
</evidence>
<dbReference type="PANTHER" id="PTHR32063">
    <property type="match status" value="1"/>
</dbReference>
<keyword evidence="1" id="KW-0812">Transmembrane</keyword>
<dbReference type="InterPro" id="IPR001036">
    <property type="entry name" value="Acrflvin-R"/>
</dbReference>
<dbReference type="Proteomes" id="UP000242699">
    <property type="component" value="Unassembled WGS sequence"/>
</dbReference>
<sequence length="188" mass="19880">MEMPAGYQIVYGGQIHQQKTAFGSLFKALGLSVLLVYMLMAALYESLVLPLTIMMTVPLSGIGALSALVLGDQSINIFAIVGLIMLMGIVTKNAILLVDYTQTLRKRGYDRETALIEAGRTRLRPILMTSVTMIMAMIPLAVSAGSGSADHQAMAIAAIGGLISSTVLTLGIIPVVYSFLDATGCPGR</sequence>
<keyword evidence="1" id="KW-1133">Transmembrane helix</keyword>
<dbReference type="EMBL" id="PXYT01000025">
    <property type="protein sequence ID" value="PSR27600.1"/>
    <property type="molecule type" value="Genomic_DNA"/>
</dbReference>
<feature type="transmembrane region" description="Helical" evidence="1">
    <location>
        <begin position="75"/>
        <end position="98"/>
    </location>
</feature>
<feature type="transmembrane region" description="Helical" evidence="1">
    <location>
        <begin position="20"/>
        <end position="40"/>
    </location>
</feature>
<dbReference type="GO" id="GO:0005886">
    <property type="term" value="C:plasma membrane"/>
    <property type="evidence" value="ECO:0007669"/>
    <property type="project" value="TreeGrafter"/>
</dbReference>
<evidence type="ECO:0008006" key="4">
    <source>
        <dbReference type="Google" id="ProtNLM"/>
    </source>
</evidence>
<protein>
    <recommendedName>
        <fullName evidence="4">Acriflavin resistance protein</fullName>
    </recommendedName>
</protein>